<sequence length="172" mass="18547">IKTNGSLPREKKSTSTESSKSYRTNSNTTAAADDEIASIFTFSPTDGIPNDVFLPSNSTPTSSSANRIAPFQQGIDETDKSLVRAKTGFRNVVKSPYENVVAVVQPILSTDSPVIPNPTDPNTNFPSAATTPTEPQSPRTKIRTTLSSKTTNLNDTNNSPNSNYIRRPILTT</sequence>
<reference evidence="2" key="1">
    <citation type="submission" date="2021-06" db="EMBL/GenBank/DDBJ databases">
        <authorList>
            <person name="Hodson N. C."/>
            <person name="Mongue J. A."/>
            <person name="Jaron S. K."/>
        </authorList>
    </citation>
    <scope>NUCLEOTIDE SEQUENCE</scope>
</reference>
<evidence type="ECO:0000313" key="3">
    <source>
        <dbReference type="Proteomes" id="UP000708208"/>
    </source>
</evidence>
<evidence type="ECO:0000256" key="1">
    <source>
        <dbReference type="SAM" id="MobiDB-lite"/>
    </source>
</evidence>
<feature type="region of interest" description="Disordered" evidence="1">
    <location>
        <begin position="1"/>
        <end position="73"/>
    </location>
</feature>
<evidence type="ECO:0000313" key="2">
    <source>
        <dbReference type="EMBL" id="CAG7827193.1"/>
    </source>
</evidence>
<dbReference type="AlphaFoldDB" id="A0A8J2L8G5"/>
<feature type="compositionally biased region" description="Low complexity" evidence="1">
    <location>
        <begin position="150"/>
        <end position="163"/>
    </location>
</feature>
<feature type="non-terminal residue" evidence="2">
    <location>
        <position position="1"/>
    </location>
</feature>
<feature type="compositionally biased region" description="Low complexity" evidence="1">
    <location>
        <begin position="55"/>
        <end position="66"/>
    </location>
</feature>
<name>A0A8J2L8G5_9HEXA</name>
<dbReference type="EMBL" id="CAJVCH010542586">
    <property type="protein sequence ID" value="CAG7827193.1"/>
    <property type="molecule type" value="Genomic_DNA"/>
</dbReference>
<gene>
    <name evidence="2" type="ORF">AFUS01_LOCUS37192</name>
</gene>
<feature type="non-terminal residue" evidence="2">
    <location>
        <position position="172"/>
    </location>
</feature>
<organism evidence="2 3">
    <name type="scientific">Allacma fusca</name>
    <dbReference type="NCBI Taxonomy" id="39272"/>
    <lineage>
        <taxon>Eukaryota</taxon>
        <taxon>Metazoa</taxon>
        <taxon>Ecdysozoa</taxon>
        <taxon>Arthropoda</taxon>
        <taxon>Hexapoda</taxon>
        <taxon>Collembola</taxon>
        <taxon>Symphypleona</taxon>
        <taxon>Sminthuridae</taxon>
        <taxon>Allacma</taxon>
    </lineage>
</organism>
<feature type="compositionally biased region" description="Polar residues" evidence="1">
    <location>
        <begin position="120"/>
        <end position="149"/>
    </location>
</feature>
<comment type="caution">
    <text evidence="2">The sequence shown here is derived from an EMBL/GenBank/DDBJ whole genome shotgun (WGS) entry which is preliminary data.</text>
</comment>
<protein>
    <submittedName>
        <fullName evidence="2">Uncharacterized protein</fullName>
    </submittedName>
</protein>
<proteinExistence type="predicted"/>
<dbReference type="Proteomes" id="UP000708208">
    <property type="component" value="Unassembled WGS sequence"/>
</dbReference>
<accession>A0A8J2L8G5</accession>
<feature type="region of interest" description="Disordered" evidence="1">
    <location>
        <begin position="112"/>
        <end position="172"/>
    </location>
</feature>
<keyword evidence="3" id="KW-1185">Reference proteome</keyword>